<dbReference type="EMBL" id="JAUTBL010000002">
    <property type="protein sequence ID" value="MDQ1186604.1"/>
    <property type="molecule type" value="Genomic_DNA"/>
</dbReference>
<gene>
    <name evidence="3" type="ORF">QE408_003747</name>
</gene>
<name>A0ABU0UNQ6_9HYPH</name>
<dbReference type="PROSITE" id="PS51257">
    <property type="entry name" value="PROKAR_LIPOPROTEIN"/>
    <property type="match status" value="1"/>
</dbReference>
<comment type="caution">
    <text evidence="3">The sequence shown here is derived from an EMBL/GenBank/DDBJ whole genome shotgun (WGS) entry which is preliminary data.</text>
</comment>
<dbReference type="RefSeq" id="WP_306933692.1">
    <property type="nucleotide sequence ID" value="NZ_JAUTBL010000002.1"/>
</dbReference>
<feature type="region of interest" description="Disordered" evidence="1">
    <location>
        <begin position="79"/>
        <end position="111"/>
    </location>
</feature>
<evidence type="ECO:0008006" key="5">
    <source>
        <dbReference type="Google" id="ProtNLM"/>
    </source>
</evidence>
<organism evidence="3 4">
    <name type="scientific">Agrobacterium larrymoorei</name>
    <dbReference type="NCBI Taxonomy" id="160699"/>
    <lineage>
        <taxon>Bacteria</taxon>
        <taxon>Pseudomonadati</taxon>
        <taxon>Pseudomonadota</taxon>
        <taxon>Alphaproteobacteria</taxon>
        <taxon>Hyphomicrobiales</taxon>
        <taxon>Rhizobiaceae</taxon>
        <taxon>Rhizobium/Agrobacterium group</taxon>
        <taxon>Agrobacterium</taxon>
    </lineage>
</organism>
<accession>A0ABU0UNQ6</accession>
<feature type="chain" id="PRO_5047257673" description="Lipoprotein" evidence="2">
    <location>
        <begin position="26"/>
        <end position="235"/>
    </location>
</feature>
<keyword evidence="2" id="KW-0732">Signal</keyword>
<protein>
    <recommendedName>
        <fullName evidence="5">Lipoprotein</fullName>
    </recommendedName>
</protein>
<evidence type="ECO:0000313" key="3">
    <source>
        <dbReference type="EMBL" id="MDQ1186604.1"/>
    </source>
</evidence>
<evidence type="ECO:0000256" key="2">
    <source>
        <dbReference type="SAM" id="SignalP"/>
    </source>
</evidence>
<reference evidence="3 4" key="1">
    <citation type="submission" date="2023-07" db="EMBL/GenBank/DDBJ databases">
        <title>Functional and genomic diversity of the sorghum phyllosphere microbiome.</title>
        <authorList>
            <person name="Shade A."/>
        </authorList>
    </citation>
    <scope>NUCLEOTIDE SEQUENCE [LARGE SCALE GENOMIC DNA]</scope>
    <source>
        <strain evidence="3 4">SORGH_AS_1126</strain>
    </source>
</reference>
<proteinExistence type="predicted"/>
<sequence>MSRLGGILAVPGLLMALSACNTSDALTPQVNVGHNQTASTPVNQGDLDQMAAAADRSGSGVAPQVPAYAPQNTLQAQAQAMTSGVQYGQPVSRQPQQPRAAQPQQQTAALASSGAPSIRFLPIIGAPVQAVTPLSRQLGAEARAKGLTILPSADTSATNILKGYLSAFEDGGKVTVVYVWDILDANGARLHRLQGQEAVASRGGDPWSAVTDGVMQKIAAKTLDDYQAWRQSGRG</sequence>
<dbReference type="Proteomes" id="UP001224781">
    <property type="component" value="Unassembled WGS sequence"/>
</dbReference>
<keyword evidence="4" id="KW-1185">Reference proteome</keyword>
<feature type="compositionally biased region" description="Low complexity" evidence="1">
    <location>
        <begin position="89"/>
        <end position="109"/>
    </location>
</feature>
<feature type="signal peptide" evidence="2">
    <location>
        <begin position="1"/>
        <end position="25"/>
    </location>
</feature>
<evidence type="ECO:0000313" key="4">
    <source>
        <dbReference type="Proteomes" id="UP001224781"/>
    </source>
</evidence>
<evidence type="ECO:0000256" key="1">
    <source>
        <dbReference type="SAM" id="MobiDB-lite"/>
    </source>
</evidence>